<evidence type="ECO:0000313" key="2">
    <source>
        <dbReference type="EMBL" id="EWM29926.1"/>
    </source>
</evidence>
<dbReference type="EMBL" id="AZIL01000114">
    <property type="protein sequence ID" value="EWM29926.1"/>
    <property type="molecule type" value="Genomic_DNA"/>
</dbReference>
<name>W7UB03_9STRA</name>
<feature type="compositionally biased region" description="Basic and acidic residues" evidence="1">
    <location>
        <begin position="75"/>
        <end position="84"/>
    </location>
</feature>
<gene>
    <name evidence="2" type="ORF">Naga_100035g24</name>
</gene>
<feature type="compositionally biased region" description="Polar residues" evidence="1">
    <location>
        <begin position="38"/>
        <end position="47"/>
    </location>
</feature>
<comment type="caution">
    <text evidence="2">The sequence shown here is derived from an EMBL/GenBank/DDBJ whole genome shotgun (WGS) entry which is preliminary data.</text>
</comment>
<dbReference type="AlphaFoldDB" id="W7UB03"/>
<organism evidence="2 3">
    <name type="scientific">Nannochloropsis gaditana</name>
    <dbReference type="NCBI Taxonomy" id="72520"/>
    <lineage>
        <taxon>Eukaryota</taxon>
        <taxon>Sar</taxon>
        <taxon>Stramenopiles</taxon>
        <taxon>Ochrophyta</taxon>
        <taxon>Eustigmatophyceae</taxon>
        <taxon>Eustigmatales</taxon>
        <taxon>Monodopsidaceae</taxon>
        <taxon>Nannochloropsis</taxon>
    </lineage>
</organism>
<keyword evidence="3" id="KW-1185">Reference proteome</keyword>
<reference evidence="2 3" key="1">
    <citation type="journal article" date="2014" name="Mol. Plant">
        <title>Chromosome Scale Genome Assembly and Transcriptome Profiling of Nannochloropsis gaditana in Nitrogen Depletion.</title>
        <authorList>
            <person name="Corteggiani Carpinelli E."/>
            <person name="Telatin A."/>
            <person name="Vitulo N."/>
            <person name="Forcato C."/>
            <person name="D'Angelo M."/>
            <person name="Schiavon R."/>
            <person name="Vezzi A."/>
            <person name="Giacometti G.M."/>
            <person name="Morosinotto T."/>
            <person name="Valle G."/>
        </authorList>
    </citation>
    <scope>NUCLEOTIDE SEQUENCE [LARGE SCALE GENOMIC DNA]</scope>
    <source>
        <strain evidence="2 3">B-31</strain>
    </source>
</reference>
<proteinExistence type="predicted"/>
<evidence type="ECO:0000313" key="3">
    <source>
        <dbReference type="Proteomes" id="UP000019335"/>
    </source>
</evidence>
<feature type="region of interest" description="Disordered" evidence="1">
    <location>
        <begin position="18"/>
        <end position="99"/>
    </location>
</feature>
<evidence type="ECO:0000256" key="1">
    <source>
        <dbReference type="SAM" id="MobiDB-lite"/>
    </source>
</evidence>
<dbReference type="Proteomes" id="UP000019335">
    <property type="component" value="Chromosome 2"/>
</dbReference>
<protein>
    <submittedName>
        <fullName evidence="2">Uncharacterized protein</fullName>
    </submittedName>
</protein>
<accession>W7UB03</accession>
<sequence>MYALACLRTMRAVALAEEAASRRRARSPGGGYARQGFTFMTPQGQDTQKADQAPADERHPMKKSSQFSSFGKVNGTEEEKKDTPLDDPQAHLSQIVEASDDSKPIFKDTACLKPERIVLRIPPVSSGTSLERRF</sequence>